<name>A0A4Z2GKX5_9TELE</name>
<proteinExistence type="predicted"/>
<organism evidence="2 3">
    <name type="scientific">Liparis tanakae</name>
    <name type="common">Tanaka's snailfish</name>
    <dbReference type="NCBI Taxonomy" id="230148"/>
    <lineage>
        <taxon>Eukaryota</taxon>
        <taxon>Metazoa</taxon>
        <taxon>Chordata</taxon>
        <taxon>Craniata</taxon>
        <taxon>Vertebrata</taxon>
        <taxon>Euteleostomi</taxon>
        <taxon>Actinopterygii</taxon>
        <taxon>Neopterygii</taxon>
        <taxon>Teleostei</taxon>
        <taxon>Neoteleostei</taxon>
        <taxon>Acanthomorphata</taxon>
        <taxon>Eupercaria</taxon>
        <taxon>Perciformes</taxon>
        <taxon>Cottioidei</taxon>
        <taxon>Cottales</taxon>
        <taxon>Liparidae</taxon>
        <taxon>Liparis</taxon>
    </lineage>
</organism>
<dbReference type="EMBL" id="SRLO01000519">
    <property type="protein sequence ID" value="TNN53342.1"/>
    <property type="molecule type" value="Genomic_DNA"/>
</dbReference>
<accession>A0A4Z2GKX5</accession>
<sequence length="229" mass="24989">MHIRIRTRRGLWSPGVSLQDQQDVQPPSGDKSSGGLHAGCIVRLQREETAAESAACTERHVYRRLECRYVRVCLRHGIREPQLKVLASQRVVPVVLHQGEHAGEVQVGRQVEVRERPLCNRADATVLDSPVAPEVHTEKPTRHVNTLHTVTNNNTVHKCAVETKVVGVAPEGEGEGVAGPDQEAAVAAPGLRAVVVDQPLGRQPALLQAAVEPRLRAVQVLVLRRGEPL</sequence>
<evidence type="ECO:0000256" key="1">
    <source>
        <dbReference type="SAM" id="MobiDB-lite"/>
    </source>
</evidence>
<keyword evidence="3" id="KW-1185">Reference proteome</keyword>
<evidence type="ECO:0000313" key="2">
    <source>
        <dbReference type="EMBL" id="TNN53342.1"/>
    </source>
</evidence>
<dbReference type="AlphaFoldDB" id="A0A4Z2GKX5"/>
<gene>
    <name evidence="2" type="ORF">EYF80_036496</name>
</gene>
<dbReference type="Proteomes" id="UP000314294">
    <property type="component" value="Unassembled WGS sequence"/>
</dbReference>
<reference evidence="2 3" key="1">
    <citation type="submission" date="2019-03" db="EMBL/GenBank/DDBJ databases">
        <title>First draft genome of Liparis tanakae, snailfish: a comprehensive survey of snailfish specific genes.</title>
        <authorList>
            <person name="Kim W."/>
            <person name="Song I."/>
            <person name="Jeong J.-H."/>
            <person name="Kim D."/>
            <person name="Kim S."/>
            <person name="Ryu S."/>
            <person name="Song J.Y."/>
            <person name="Lee S.K."/>
        </authorList>
    </citation>
    <scope>NUCLEOTIDE SEQUENCE [LARGE SCALE GENOMIC DNA]</scope>
    <source>
        <tissue evidence="2">Muscle</tissue>
    </source>
</reference>
<comment type="caution">
    <text evidence="2">The sequence shown here is derived from an EMBL/GenBank/DDBJ whole genome shotgun (WGS) entry which is preliminary data.</text>
</comment>
<feature type="compositionally biased region" description="Polar residues" evidence="1">
    <location>
        <begin position="16"/>
        <end position="25"/>
    </location>
</feature>
<feature type="region of interest" description="Disordered" evidence="1">
    <location>
        <begin position="16"/>
        <end position="36"/>
    </location>
</feature>
<evidence type="ECO:0000313" key="3">
    <source>
        <dbReference type="Proteomes" id="UP000314294"/>
    </source>
</evidence>
<protein>
    <submittedName>
        <fullName evidence="2">Uncharacterized protein</fullName>
    </submittedName>
</protein>